<dbReference type="CDD" id="cd06558">
    <property type="entry name" value="crotonase-like"/>
    <property type="match status" value="1"/>
</dbReference>
<dbReference type="SUPFAM" id="SSF52096">
    <property type="entry name" value="ClpP/crotonase"/>
    <property type="match status" value="1"/>
</dbReference>
<evidence type="ECO:0000256" key="8">
    <source>
        <dbReference type="ARBA" id="ARBA00049556"/>
    </source>
</evidence>
<dbReference type="SUPFAM" id="SSF51735">
    <property type="entry name" value="NAD(P)-binding Rossmann-fold domains"/>
    <property type="match status" value="1"/>
</dbReference>
<feature type="domain" description="3-hydroxyacyl-CoA dehydrogenase C-terminal" evidence="10">
    <location>
        <begin position="221"/>
        <end position="319"/>
    </location>
</feature>
<evidence type="ECO:0000256" key="4">
    <source>
        <dbReference type="ARBA" id="ARBA00022963"/>
    </source>
</evidence>
<proteinExistence type="inferred from homology"/>
<evidence type="ECO:0000256" key="2">
    <source>
        <dbReference type="ARBA" id="ARBA00009463"/>
    </source>
</evidence>
<dbReference type="EMBL" id="FONT01000006">
    <property type="protein sequence ID" value="SFE94345.1"/>
    <property type="molecule type" value="Genomic_DNA"/>
</dbReference>
<evidence type="ECO:0000256" key="7">
    <source>
        <dbReference type="ARBA" id="ARBA00023098"/>
    </source>
</evidence>
<keyword evidence="13" id="KW-1185">Reference proteome</keyword>
<evidence type="ECO:0000256" key="9">
    <source>
        <dbReference type="SAM" id="Phobius"/>
    </source>
</evidence>
<dbReference type="GO" id="GO:0006635">
    <property type="term" value="P:fatty acid beta-oxidation"/>
    <property type="evidence" value="ECO:0007669"/>
    <property type="project" value="UniProtKB-UniPathway"/>
</dbReference>
<dbReference type="Proteomes" id="UP000199516">
    <property type="component" value="Unassembled WGS sequence"/>
</dbReference>
<organism evidence="12 13">
    <name type="scientific">Alteribacillus iranensis</name>
    <dbReference type="NCBI Taxonomy" id="930128"/>
    <lineage>
        <taxon>Bacteria</taxon>
        <taxon>Bacillati</taxon>
        <taxon>Bacillota</taxon>
        <taxon>Bacilli</taxon>
        <taxon>Bacillales</taxon>
        <taxon>Bacillaceae</taxon>
        <taxon>Alteribacillus</taxon>
    </lineage>
</organism>
<dbReference type="Pfam" id="PF00725">
    <property type="entry name" value="3HCDH"/>
    <property type="match status" value="1"/>
</dbReference>
<accession>A0A1I2EN94</accession>
<dbReference type="PANTHER" id="PTHR48075:SF7">
    <property type="entry name" value="3-HYDROXYACYL-COA DEHYDROGENASE-RELATED"/>
    <property type="match status" value="1"/>
</dbReference>
<dbReference type="InterPro" id="IPR029045">
    <property type="entry name" value="ClpP/crotonase-like_dom_sf"/>
</dbReference>
<evidence type="ECO:0000256" key="6">
    <source>
        <dbReference type="ARBA" id="ARBA00023027"/>
    </source>
</evidence>
<dbReference type="InterPro" id="IPR006108">
    <property type="entry name" value="3HC_DH_C"/>
</dbReference>
<comment type="catalytic activity">
    <reaction evidence="8">
        <text>a (3S)-3-hydroxyacyl-CoA + NAD(+) = a 3-oxoacyl-CoA + NADH + H(+)</text>
        <dbReference type="Rhea" id="RHEA:22432"/>
        <dbReference type="ChEBI" id="CHEBI:15378"/>
        <dbReference type="ChEBI" id="CHEBI:57318"/>
        <dbReference type="ChEBI" id="CHEBI:57540"/>
        <dbReference type="ChEBI" id="CHEBI:57945"/>
        <dbReference type="ChEBI" id="CHEBI:90726"/>
        <dbReference type="EC" id="1.1.1.35"/>
    </reaction>
</comment>
<dbReference type="SUPFAM" id="SSF48179">
    <property type="entry name" value="6-phosphogluconate dehydrogenase C-terminal domain-like"/>
    <property type="match status" value="2"/>
</dbReference>
<sequence>MINGKGDLKGAIVIKRTIQKAAVLGSGVMGAGIAALLANSGISVLLLDIVPEDVPANETQHPVSKGNKLVRNRLSKDAIKRILHQGPAAFTSKRNVERVKTGNMEDDIAQLQEMDWIIEAVVENLEVKKNLFQVVEKYKGADTLVSTNTSGISIHSMVKERTKEFKSHFLGTHFFNPPRYMKLLEIIPHTETLPDVISLIKSFSENTLGKGPVVAADTPNFIANRIGTFGLLSTVHHMLESEWSIGEVDSLTGVLIGRPKSATFRTLDIVGLDTLLYVTKNHSNEIRGREAEVLQPPPFMEKMREKGWLGSKSKQGFYKKVKYDHHTDILEINPHTLEYEKRKKVTTSAVIQAKQEKDLAKRLKMLVYSDDDAGRFIWNLIKSLLLYTAEVKDQIAKDITAIDDAIRWGFGWELGPFELWDSIGVKPSIVKMEQEGETVPLWVKEMINKNIATFYKDPLTFYHEGQYKTKSMNKKHVQWVTQRNKRVIHKNPGATLFHAGEDVSYLELHSPNDAIGLDILQMIHRSIEETEKNFKGMVIGSQGKNFSVGANLMLILMEAQNEDYYEIEHIVRRFQETMTKIKYAKCPVVVAPHGMTLGGGAEICLPAASIQASSETYMGLVETGVGLIPGGGGNKELYLRYLERTLSTEIDKIDILKASNQVFERIALGTVSTSAEEAKENGYLLQRDRIIRNEEDRWYYGKQTVLELFDQGYMPPLKRKVPVSGEAGYASMKMAAKMMQYGGRATEYDMKVADKLAFVLAGGKVRIGEFVDEEYLLDLEREAFLSLVGEPKTQERMKHMLIKGKPLRN</sequence>
<evidence type="ECO:0000256" key="1">
    <source>
        <dbReference type="ARBA" id="ARBA00005005"/>
    </source>
</evidence>
<feature type="transmembrane region" description="Helical" evidence="9">
    <location>
        <begin position="21"/>
        <end position="47"/>
    </location>
</feature>
<keyword evidence="5" id="KW-0560">Oxidoreductase</keyword>
<comment type="pathway">
    <text evidence="1">Lipid metabolism; fatty acid beta-oxidation.</text>
</comment>
<evidence type="ECO:0000259" key="10">
    <source>
        <dbReference type="Pfam" id="PF00725"/>
    </source>
</evidence>
<comment type="similarity">
    <text evidence="2">Belongs to the 3-hydroxyacyl-CoA dehydrogenase family.</text>
</comment>
<dbReference type="InterPro" id="IPR001753">
    <property type="entry name" value="Enoyl-CoA_hydra/iso"/>
</dbReference>
<keyword evidence="3" id="KW-0276">Fatty acid metabolism</keyword>
<evidence type="ECO:0000256" key="3">
    <source>
        <dbReference type="ARBA" id="ARBA00022832"/>
    </source>
</evidence>
<keyword evidence="9" id="KW-1133">Transmembrane helix</keyword>
<dbReference type="PANTHER" id="PTHR48075">
    <property type="entry name" value="3-HYDROXYACYL-COA DEHYDROGENASE FAMILY PROTEIN"/>
    <property type="match status" value="1"/>
</dbReference>
<keyword evidence="6" id="KW-0520">NAD</keyword>
<dbReference type="InterPro" id="IPR036291">
    <property type="entry name" value="NAD(P)-bd_dom_sf"/>
</dbReference>
<evidence type="ECO:0000259" key="11">
    <source>
        <dbReference type="Pfam" id="PF02737"/>
    </source>
</evidence>
<evidence type="ECO:0000313" key="12">
    <source>
        <dbReference type="EMBL" id="SFE94345.1"/>
    </source>
</evidence>
<dbReference type="GO" id="GO:0070403">
    <property type="term" value="F:NAD+ binding"/>
    <property type="evidence" value="ECO:0007669"/>
    <property type="project" value="InterPro"/>
</dbReference>
<dbReference type="AlphaFoldDB" id="A0A1I2EN94"/>
<name>A0A1I2EN94_9BACI</name>
<keyword evidence="4" id="KW-0442">Lipid degradation</keyword>
<evidence type="ECO:0000313" key="13">
    <source>
        <dbReference type="Proteomes" id="UP000199516"/>
    </source>
</evidence>
<feature type="domain" description="3-hydroxyacyl-CoA dehydrogenase NAD binding" evidence="11">
    <location>
        <begin position="20"/>
        <end position="217"/>
    </location>
</feature>
<dbReference type="STRING" id="930128.SAMN05192532_106134"/>
<dbReference type="Gene3D" id="1.10.1040.50">
    <property type="match status" value="1"/>
</dbReference>
<dbReference type="GO" id="GO:0003857">
    <property type="term" value="F:(3S)-3-hydroxyacyl-CoA dehydrogenase (NAD+) activity"/>
    <property type="evidence" value="ECO:0007669"/>
    <property type="project" value="UniProtKB-EC"/>
</dbReference>
<evidence type="ECO:0000256" key="5">
    <source>
        <dbReference type="ARBA" id="ARBA00023002"/>
    </source>
</evidence>
<dbReference type="UniPathway" id="UPA00659"/>
<dbReference type="InterPro" id="IPR006176">
    <property type="entry name" value="3-OHacyl-CoA_DH_NAD-bd"/>
</dbReference>
<gene>
    <name evidence="12" type="ORF">SAMN05192532_106134</name>
</gene>
<keyword evidence="9" id="KW-0812">Transmembrane</keyword>
<keyword evidence="7" id="KW-0443">Lipid metabolism</keyword>
<dbReference type="Gene3D" id="3.40.50.720">
    <property type="entry name" value="NAD(P)-binding Rossmann-like Domain"/>
    <property type="match status" value="1"/>
</dbReference>
<dbReference type="Gene3D" id="3.90.226.10">
    <property type="entry name" value="2-enoyl-CoA Hydratase, Chain A, domain 1"/>
    <property type="match status" value="1"/>
</dbReference>
<protein>
    <submittedName>
        <fullName evidence="12">3-hydroxyacyl-CoA dehydrogenase</fullName>
    </submittedName>
</protein>
<reference evidence="12 13" key="1">
    <citation type="submission" date="2016-10" db="EMBL/GenBank/DDBJ databases">
        <authorList>
            <person name="de Groot N.N."/>
        </authorList>
    </citation>
    <scope>NUCLEOTIDE SEQUENCE [LARGE SCALE GENOMIC DNA]</scope>
    <source>
        <strain evidence="12 13">DSM 23995</strain>
    </source>
</reference>
<dbReference type="InterPro" id="IPR008927">
    <property type="entry name" value="6-PGluconate_DH-like_C_sf"/>
</dbReference>
<dbReference type="Pfam" id="PF00378">
    <property type="entry name" value="ECH_1"/>
    <property type="match status" value="1"/>
</dbReference>
<dbReference type="Pfam" id="PF02737">
    <property type="entry name" value="3HCDH_N"/>
    <property type="match status" value="1"/>
</dbReference>
<keyword evidence="9" id="KW-0472">Membrane</keyword>